<dbReference type="AlphaFoldDB" id="A0A9D3NHS5"/>
<gene>
    <name evidence="3" type="ORF">KOW79_013458</name>
</gene>
<feature type="coiled-coil region" evidence="1">
    <location>
        <begin position="192"/>
        <end position="233"/>
    </location>
</feature>
<protein>
    <submittedName>
        <fullName evidence="3">Uncharacterized protein</fullName>
    </submittedName>
</protein>
<feature type="region of interest" description="Disordered" evidence="2">
    <location>
        <begin position="172"/>
        <end position="191"/>
    </location>
</feature>
<keyword evidence="1" id="KW-0175">Coiled coil</keyword>
<dbReference type="Proteomes" id="UP000824219">
    <property type="component" value="Linkage Group LG15"/>
</dbReference>
<evidence type="ECO:0000256" key="1">
    <source>
        <dbReference type="SAM" id="Coils"/>
    </source>
</evidence>
<proteinExistence type="predicted"/>
<comment type="caution">
    <text evidence="3">The sequence shown here is derived from an EMBL/GenBank/DDBJ whole genome shotgun (WGS) entry which is preliminary data.</text>
</comment>
<reference evidence="3 4" key="1">
    <citation type="submission" date="2021-06" db="EMBL/GenBank/DDBJ databases">
        <title>Chromosome-level genome assembly of the red-tail catfish (Hemibagrus wyckioides).</title>
        <authorList>
            <person name="Shao F."/>
        </authorList>
    </citation>
    <scope>NUCLEOTIDE SEQUENCE [LARGE SCALE GENOMIC DNA]</scope>
    <source>
        <strain evidence="3">EC202008001</strain>
        <tissue evidence="3">Blood</tissue>
    </source>
</reference>
<sequence>MPKYLAHYRVLEKEWGKQERRRQRTLKVHQKGLPPVQNRRRILMHELEEAARNDMLNDIEKVHTSSKPDKTLEWDCRHIGSCQEFVEKQREISRLMDLQEWKIREDAECVDEEVFLNYMEEEINKMTMAINTNIAKFQEMMDLEKECEEILWSLSPPEWQKQQEARKQIAEKIKASSQTPSRRSSLRMKEENDQCKKQLKSLVETLSEKKETAEELEEKLECFKRRGVLQENKEVLKQVCEKIEQVYIEIPDANPGIQKASAMVTAIENFVSEALEELSKLPVKELKKMKTEYKLEKIARGKREKTLQAMMRRQQREAMREQRALQPVKKKEMFRSYLVKPLTVEERKPGNGKSKRESFSCNCVL</sequence>
<evidence type="ECO:0000256" key="2">
    <source>
        <dbReference type="SAM" id="MobiDB-lite"/>
    </source>
</evidence>
<evidence type="ECO:0000313" key="3">
    <source>
        <dbReference type="EMBL" id="KAG7323756.1"/>
    </source>
</evidence>
<organism evidence="3 4">
    <name type="scientific">Hemibagrus wyckioides</name>
    <dbReference type="NCBI Taxonomy" id="337641"/>
    <lineage>
        <taxon>Eukaryota</taxon>
        <taxon>Metazoa</taxon>
        <taxon>Chordata</taxon>
        <taxon>Craniata</taxon>
        <taxon>Vertebrata</taxon>
        <taxon>Euteleostomi</taxon>
        <taxon>Actinopterygii</taxon>
        <taxon>Neopterygii</taxon>
        <taxon>Teleostei</taxon>
        <taxon>Ostariophysi</taxon>
        <taxon>Siluriformes</taxon>
        <taxon>Bagridae</taxon>
        <taxon>Hemibagrus</taxon>
    </lineage>
</organism>
<dbReference type="EMBL" id="JAHKSW010000015">
    <property type="protein sequence ID" value="KAG7323756.1"/>
    <property type="molecule type" value="Genomic_DNA"/>
</dbReference>
<name>A0A9D3NHS5_9TELE</name>
<keyword evidence="4" id="KW-1185">Reference proteome</keyword>
<evidence type="ECO:0000313" key="4">
    <source>
        <dbReference type="Proteomes" id="UP000824219"/>
    </source>
</evidence>
<dbReference type="OrthoDB" id="10264063at2759"/>
<accession>A0A9D3NHS5</accession>